<sequence length="388" mass="43493">MKKGLLLLTCLAILSGCWDRTELKELGIAVGVAIDKDADTGNYIFSSLMLKPASFSTQSNSTTRPFEEVVTNGKTIFEAIRKVNLIFDRKGFYGHNKIILISEELAKEGILPILDAFQRGKEFREYVYICIVKNAAASEILASSTNAATILPAIHLRNLVDHTDIQFNAAKIDLLNFYKQVLASGINPVVGVLEFEKDRFSKKHVKISGGGVFNKDKLVGYLNEKETRGYRWGKGEVKTAAISVPSPVNEERFDTVEVKNVKSKIKPTIKGDEISFIISVNGEGIIAEQQSIATFESQAERLDYSRKIEGKMKKIIEKEIKMAMEKAQKKLKSDILGFGNALNQEDPKTWNKVKKDWKERFTEVPYTVSVNFSVKTTGLMRGPFQSEY</sequence>
<evidence type="ECO:0000256" key="6">
    <source>
        <dbReference type="ARBA" id="ARBA00023139"/>
    </source>
</evidence>
<dbReference type="Gene3D" id="6.20.190.10">
    <property type="entry name" value="Nutrient germinant receptor protein C, domain 1"/>
    <property type="match status" value="1"/>
</dbReference>
<accession>A0ABV5WE36</accession>
<evidence type="ECO:0000256" key="5">
    <source>
        <dbReference type="ARBA" id="ARBA00023136"/>
    </source>
</evidence>
<dbReference type="Proteomes" id="UP001589609">
    <property type="component" value="Unassembled WGS sequence"/>
</dbReference>
<dbReference type="PANTHER" id="PTHR35789">
    <property type="entry name" value="SPORE GERMINATION PROTEIN B3"/>
    <property type="match status" value="1"/>
</dbReference>
<evidence type="ECO:0000313" key="11">
    <source>
        <dbReference type="Proteomes" id="UP001589609"/>
    </source>
</evidence>
<dbReference type="InterPro" id="IPR008844">
    <property type="entry name" value="Spore_GerAC-like"/>
</dbReference>
<evidence type="ECO:0000259" key="9">
    <source>
        <dbReference type="Pfam" id="PF25198"/>
    </source>
</evidence>
<comment type="similarity">
    <text evidence="2">Belongs to the GerABKC lipoprotein family.</text>
</comment>
<keyword evidence="4" id="KW-0732">Signal</keyword>
<evidence type="ECO:0000259" key="8">
    <source>
        <dbReference type="Pfam" id="PF05504"/>
    </source>
</evidence>
<comment type="subcellular location">
    <subcellularLocation>
        <location evidence="1">Membrane</location>
        <topology evidence="1">Lipid-anchor</topology>
    </subcellularLocation>
</comment>
<proteinExistence type="inferred from homology"/>
<dbReference type="Gene3D" id="3.30.300.210">
    <property type="entry name" value="Nutrient germinant receptor protein C, domain 3"/>
    <property type="match status" value="1"/>
</dbReference>
<feature type="domain" description="Spore germination protein N-terminal" evidence="9">
    <location>
        <begin position="19"/>
        <end position="194"/>
    </location>
</feature>
<dbReference type="RefSeq" id="WP_379948646.1">
    <property type="nucleotide sequence ID" value="NZ_JBHMAF010000028.1"/>
</dbReference>
<dbReference type="PROSITE" id="PS51257">
    <property type="entry name" value="PROKAR_LIPOPROTEIN"/>
    <property type="match status" value="1"/>
</dbReference>
<gene>
    <name evidence="10" type="ORF">ACFFMS_07550</name>
</gene>
<feature type="domain" description="Spore germination GerAC-like C-terminal" evidence="8">
    <location>
        <begin position="208"/>
        <end position="378"/>
    </location>
</feature>
<comment type="caution">
    <text evidence="10">The sequence shown here is derived from an EMBL/GenBank/DDBJ whole genome shotgun (WGS) entry which is preliminary data.</text>
</comment>
<dbReference type="InterPro" id="IPR057336">
    <property type="entry name" value="GerAC_N"/>
</dbReference>
<protein>
    <submittedName>
        <fullName evidence="10">Ger(X)C family spore germination protein</fullName>
    </submittedName>
</protein>
<keyword evidence="6" id="KW-0564">Palmitate</keyword>
<name>A0ABV5WE36_9BACI</name>
<keyword evidence="5" id="KW-0472">Membrane</keyword>
<evidence type="ECO:0000256" key="3">
    <source>
        <dbReference type="ARBA" id="ARBA00022544"/>
    </source>
</evidence>
<keyword evidence="3" id="KW-0309">Germination</keyword>
<dbReference type="InterPro" id="IPR046953">
    <property type="entry name" value="Spore_GerAC-like_C"/>
</dbReference>
<dbReference type="InterPro" id="IPR038501">
    <property type="entry name" value="Spore_GerAC_C_sf"/>
</dbReference>
<evidence type="ECO:0000256" key="4">
    <source>
        <dbReference type="ARBA" id="ARBA00022729"/>
    </source>
</evidence>
<dbReference type="Pfam" id="PF25198">
    <property type="entry name" value="Spore_GerAC_N"/>
    <property type="match status" value="1"/>
</dbReference>
<dbReference type="PANTHER" id="PTHR35789:SF1">
    <property type="entry name" value="SPORE GERMINATION PROTEIN B3"/>
    <property type="match status" value="1"/>
</dbReference>
<organism evidence="10 11">
    <name type="scientific">Ectobacillus funiculus</name>
    <dbReference type="NCBI Taxonomy" id="137993"/>
    <lineage>
        <taxon>Bacteria</taxon>
        <taxon>Bacillati</taxon>
        <taxon>Bacillota</taxon>
        <taxon>Bacilli</taxon>
        <taxon>Bacillales</taxon>
        <taxon>Bacillaceae</taxon>
        <taxon>Ectobacillus</taxon>
    </lineage>
</organism>
<evidence type="ECO:0000256" key="1">
    <source>
        <dbReference type="ARBA" id="ARBA00004635"/>
    </source>
</evidence>
<evidence type="ECO:0000256" key="7">
    <source>
        <dbReference type="ARBA" id="ARBA00023288"/>
    </source>
</evidence>
<keyword evidence="7" id="KW-0449">Lipoprotein</keyword>
<keyword evidence="11" id="KW-1185">Reference proteome</keyword>
<evidence type="ECO:0000313" key="10">
    <source>
        <dbReference type="EMBL" id="MFB9758376.1"/>
    </source>
</evidence>
<dbReference type="EMBL" id="JBHMAF010000028">
    <property type="protein sequence ID" value="MFB9758376.1"/>
    <property type="molecule type" value="Genomic_DNA"/>
</dbReference>
<reference evidence="10 11" key="1">
    <citation type="submission" date="2024-09" db="EMBL/GenBank/DDBJ databases">
        <authorList>
            <person name="Sun Q."/>
            <person name="Mori K."/>
        </authorList>
    </citation>
    <scope>NUCLEOTIDE SEQUENCE [LARGE SCALE GENOMIC DNA]</scope>
    <source>
        <strain evidence="10 11">JCM 11201</strain>
    </source>
</reference>
<dbReference type="NCBIfam" id="TIGR02887">
    <property type="entry name" value="spore_ger_x_C"/>
    <property type="match status" value="1"/>
</dbReference>
<evidence type="ECO:0000256" key="2">
    <source>
        <dbReference type="ARBA" id="ARBA00007886"/>
    </source>
</evidence>
<dbReference type="Pfam" id="PF05504">
    <property type="entry name" value="Spore_GerAC"/>
    <property type="match status" value="1"/>
</dbReference>